<dbReference type="PANTHER" id="PTHR43096:SF52">
    <property type="entry name" value="DNAJ HOMOLOG 1, MITOCHONDRIAL-RELATED"/>
    <property type="match status" value="1"/>
</dbReference>
<sequence>MAGQPDYYALLGVRASATFEDIRAAYMKRALEAHPDRNPSPTATHEFQELADAYYTLSDGARRAEYDRRRGGSSAAPKDTPASGADADNVFGDVFEDMMRSEVRASAAWWSTLGLLGGATLGFVVANVPGAVVGGLAGKGLGAVRDRTGRPAYHVFKDLPHARKAQVLATLAAQVLSPR</sequence>
<protein>
    <recommendedName>
        <fullName evidence="3">J domain-containing protein</fullName>
    </recommendedName>
</protein>
<evidence type="ECO:0000256" key="2">
    <source>
        <dbReference type="SAM" id="MobiDB-lite"/>
    </source>
</evidence>
<evidence type="ECO:0000313" key="4">
    <source>
        <dbReference type="EMBL" id="KAJ1729883.1"/>
    </source>
</evidence>
<reference evidence="4" key="1">
    <citation type="submission" date="2022-07" db="EMBL/GenBank/DDBJ databases">
        <title>Phylogenomic reconstructions and comparative analyses of Kickxellomycotina fungi.</title>
        <authorList>
            <person name="Reynolds N.K."/>
            <person name="Stajich J.E."/>
            <person name="Barry K."/>
            <person name="Grigoriev I.V."/>
            <person name="Crous P."/>
            <person name="Smith M.E."/>
        </authorList>
    </citation>
    <scope>NUCLEOTIDE SEQUENCE</scope>
    <source>
        <strain evidence="4">BCRC 34381</strain>
    </source>
</reference>
<dbReference type="AlphaFoldDB" id="A0A9W8CWD9"/>
<keyword evidence="1" id="KW-0143">Chaperone</keyword>
<dbReference type="SMART" id="SM00271">
    <property type="entry name" value="DnaJ"/>
    <property type="match status" value="1"/>
</dbReference>
<gene>
    <name evidence="4" type="ORF">LPJ61_003308</name>
</gene>
<proteinExistence type="predicted"/>
<keyword evidence="5" id="KW-1185">Reference proteome</keyword>
<dbReference type="Gene3D" id="1.10.287.110">
    <property type="entry name" value="DnaJ domain"/>
    <property type="match status" value="1"/>
</dbReference>
<dbReference type="InterPro" id="IPR001623">
    <property type="entry name" value="DnaJ_domain"/>
</dbReference>
<dbReference type="InterPro" id="IPR036869">
    <property type="entry name" value="J_dom_sf"/>
</dbReference>
<dbReference type="PROSITE" id="PS50076">
    <property type="entry name" value="DNAJ_2"/>
    <property type="match status" value="1"/>
</dbReference>
<feature type="domain" description="J" evidence="3">
    <location>
        <begin position="6"/>
        <end position="70"/>
    </location>
</feature>
<dbReference type="OrthoDB" id="442087at2759"/>
<feature type="region of interest" description="Disordered" evidence="2">
    <location>
        <begin position="66"/>
        <end position="87"/>
    </location>
</feature>
<dbReference type="PANTHER" id="PTHR43096">
    <property type="entry name" value="DNAJ HOMOLOG 1, MITOCHONDRIAL-RELATED"/>
    <property type="match status" value="1"/>
</dbReference>
<dbReference type="GO" id="GO:0005737">
    <property type="term" value="C:cytoplasm"/>
    <property type="evidence" value="ECO:0007669"/>
    <property type="project" value="TreeGrafter"/>
</dbReference>
<dbReference type="SUPFAM" id="SSF46565">
    <property type="entry name" value="Chaperone J-domain"/>
    <property type="match status" value="1"/>
</dbReference>
<name>A0A9W8CWD9_9FUNG</name>
<accession>A0A9W8CWD9</accession>
<dbReference type="EMBL" id="JANBOI010000537">
    <property type="protein sequence ID" value="KAJ1729883.1"/>
    <property type="molecule type" value="Genomic_DNA"/>
</dbReference>
<dbReference type="GO" id="GO:0042026">
    <property type="term" value="P:protein refolding"/>
    <property type="evidence" value="ECO:0007669"/>
    <property type="project" value="TreeGrafter"/>
</dbReference>
<organism evidence="4 5">
    <name type="scientific">Coemansia biformis</name>
    <dbReference type="NCBI Taxonomy" id="1286918"/>
    <lineage>
        <taxon>Eukaryota</taxon>
        <taxon>Fungi</taxon>
        <taxon>Fungi incertae sedis</taxon>
        <taxon>Zoopagomycota</taxon>
        <taxon>Kickxellomycotina</taxon>
        <taxon>Kickxellomycetes</taxon>
        <taxon>Kickxellales</taxon>
        <taxon>Kickxellaceae</taxon>
        <taxon>Coemansia</taxon>
    </lineage>
</organism>
<dbReference type="Pfam" id="PF00226">
    <property type="entry name" value="DnaJ"/>
    <property type="match status" value="1"/>
</dbReference>
<comment type="caution">
    <text evidence="4">The sequence shown here is derived from an EMBL/GenBank/DDBJ whole genome shotgun (WGS) entry which is preliminary data.</text>
</comment>
<evidence type="ECO:0000313" key="5">
    <source>
        <dbReference type="Proteomes" id="UP001143981"/>
    </source>
</evidence>
<dbReference type="PRINTS" id="PR00625">
    <property type="entry name" value="JDOMAIN"/>
</dbReference>
<dbReference type="CDD" id="cd06257">
    <property type="entry name" value="DnaJ"/>
    <property type="match status" value="1"/>
</dbReference>
<dbReference type="GO" id="GO:0051082">
    <property type="term" value="F:unfolded protein binding"/>
    <property type="evidence" value="ECO:0007669"/>
    <property type="project" value="TreeGrafter"/>
</dbReference>
<evidence type="ECO:0000256" key="1">
    <source>
        <dbReference type="ARBA" id="ARBA00023186"/>
    </source>
</evidence>
<dbReference type="Proteomes" id="UP001143981">
    <property type="component" value="Unassembled WGS sequence"/>
</dbReference>
<evidence type="ECO:0000259" key="3">
    <source>
        <dbReference type="PROSITE" id="PS50076"/>
    </source>
</evidence>